<evidence type="ECO:0000256" key="1">
    <source>
        <dbReference type="SAM" id="Phobius"/>
    </source>
</evidence>
<gene>
    <name evidence="2" type="ORF">UFOPK1506_00484</name>
</gene>
<accession>A0A6J6CJZ9</accession>
<keyword evidence="1" id="KW-0812">Transmembrane</keyword>
<feature type="transmembrane region" description="Helical" evidence="1">
    <location>
        <begin position="31"/>
        <end position="53"/>
    </location>
</feature>
<protein>
    <submittedName>
        <fullName evidence="2">Unannotated protein</fullName>
    </submittedName>
</protein>
<proteinExistence type="predicted"/>
<keyword evidence="1" id="KW-1133">Transmembrane helix</keyword>
<feature type="transmembrane region" description="Helical" evidence="1">
    <location>
        <begin position="65"/>
        <end position="88"/>
    </location>
</feature>
<organism evidence="2">
    <name type="scientific">freshwater metagenome</name>
    <dbReference type="NCBI Taxonomy" id="449393"/>
    <lineage>
        <taxon>unclassified sequences</taxon>
        <taxon>metagenomes</taxon>
        <taxon>ecological metagenomes</taxon>
    </lineage>
</organism>
<dbReference type="InterPro" id="IPR008407">
    <property type="entry name" value="Brnchd-chn_aa_trnsp_AzlD"/>
</dbReference>
<dbReference type="AlphaFoldDB" id="A0A6J6CJZ9"/>
<keyword evidence="1" id="KW-0472">Membrane</keyword>
<dbReference type="EMBL" id="CAEZSV010000066">
    <property type="protein sequence ID" value="CAB4551614.1"/>
    <property type="molecule type" value="Genomic_DNA"/>
</dbReference>
<reference evidence="2" key="1">
    <citation type="submission" date="2020-05" db="EMBL/GenBank/DDBJ databases">
        <authorList>
            <person name="Chiriac C."/>
            <person name="Salcher M."/>
            <person name="Ghai R."/>
            <person name="Kavagutti S V."/>
        </authorList>
    </citation>
    <scope>NUCLEOTIDE SEQUENCE</scope>
</reference>
<name>A0A6J6CJZ9_9ZZZZ</name>
<dbReference type="Pfam" id="PF05437">
    <property type="entry name" value="AzlD"/>
    <property type="match status" value="1"/>
</dbReference>
<evidence type="ECO:0000313" key="2">
    <source>
        <dbReference type="EMBL" id="CAB4551614.1"/>
    </source>
</evidence>
<sequence>MWTAVIGASVLAFAFKYIGQSIPESVLANPRIARIADLIPTALLAGLVAVQTFADKTTLVIDQRLAGLAVAAIALYLRANFLVMLIAATATSALLHQI</sequence>